<dbReference type="InterPro" id="IPR013785">
    <property type="entry name" value="Aldolase_TIM"/>
</dbReference>
<dbReference type="NCBIfam" id="NF009239">
    <property type="entry name" value="PRK12595.1"/>
    <property type="match status" value="1"/>
</dbReference>
<dbReference type="EMBL" id="CP001720">
    <property type="protein sequence ID" value="ACV61806.1"/>
    <property type="molecule type" value="Genomic_DNA"/>
</dbReference>
<dbReference type="STRING" id="485916.Dtox_0912"/>
<dbReference type="InterPro" id="IPR006218">
    <property type="entry name" value="DAHP1/KDSA"/>
</dbReference>
<dbReference type="SUPFAM" id="SSF51569">
    <property type="entry name" value="Aldolase"/>
    <property type="match status" value="1"/>
</dbReference>
<dbReference type="PANTHER" id="PTHR43018">
    <property type="entry name" value="PHOSPHO-2-DEHYDRO-3-DEOXYHEPTONATE ALDOLASE"/>
    <property type="match status" value="1"/>
</dbReference>
<dbReference type="GO" id="GO:0009073">
    <property type="term" value="P:aromatic amino acid family biosynthetic process"/>
    <property type="evidence" value="ECO:0007669"/>
    <property type="project" value="InterPro"/>
</dbReference>
<dbReference type="Gene3D" id="3.20.20.70">
    <property type="entry name" value="Aldolase class I"/>
    <property type="match status" value="1"/>
</dbReference>
<gene>
    <name evidence="3" type="ordered locus">Dtox_0912</name>
</gene>
<evidence type="ECO:0000259" key="2">
    <source>
        <dbReference type="Pfam" id="PF00793"/>
    </source>
</evidence>
<keyword evidence="4" id="KW-1185">Reference proteome</keyword>
<evidence type="ECO:0000313" key="4">
    <source>
        <dbReference type="Proteomes" id="UP000002217"/>
    </source>
</evidence>
<name>C8W339_DESAS</name>
<dbReference type="InterPro" id="IPR006268">
    <property type="entry name" value="DAHP_syn_2"/>
</dbReference>
<dbReference type="InterPro" id="IPR052899">
    <property type="entry name" value="Class-I_DAHP_synthase"/>
</dbReference>
<feature type="domain" description="DAHP synthetase I/KDSA" evidence="2">
    <location>
        <begin position="19"/>
        <end position="256"/>
    </location>
</feature>
<dbReference type="HOGENOM" id="CLU_062599_1_1_9"/>
<accession>C8W339</accession>
<dbReference type="OrthoDB" id="9780456at2"/>
<evidence type="ECO:0000256" key="1">
    <source>
        <dbReference type="ARBA" id="ARBA00022679"/>
    </source>
</evidence>
<dbReference type="Pfam" id="PF00793">
    <property type="entry name" value="DAHP_synth_1"/>
    <property type="match status" value="1"/>
</dbReference>
<dbReference type="eggNOG" id="COG2876">
    <property type="taxonomic scope" value="Bacteria"/>
</dbReference>
<dbReference type="GO" id="GO:0003849">
    <property type="term" value="F:3-deoxy-7-phosphoheptulonate synthase activity"/>
    <property type="evidence" value="ECO:0007669"/>
    <property type="project" value="UniProtKB-EC"/>
</dbReference>
<dbReference type="AlphaFoldDB" id="C8W339"/>
<protein>
    <submittedName>
        <fullName evidence="3">Phospho-2-dehydro-3-deoxyheptonate aldolase</fullName>
        <ecNumber evidence="3">2.5.1.54</ecNumber>
    </submittedName>
</protein>
<dbReference type="EC" id="2.5.1.54" evidence="3"/>
<dbReference type="KEGG" id="dae:Dtox_0912"/>
<dbReference type="NCBIfam" id="NF006421">
    <property type="entry name" value="PRK08673.1"/>
    <property type="match status" value="1"/>
</dbReference>
<dbReference type="GO" id="GO:0016832">
    <property type="term" value="F:aldehyde-lyase activity"/>
    <property type="evidence" value="ECO:0007669"/>
    <property type="project" value="InterPro"/>
</dbReference>
<sequence>MPQCKLYSREHQKDSTVVKVGDVSIGDGTVVVIAGPCSVENREQLVGLSVQIKEMGVNVLRGGAFKPRTSPYDFQGLGLEGLKILAEAREASGLPVITEVMDIRQMDLVCRYADIIQIGSRNMQNTPLLREAGKTDKPVMLKRGLSSTLEEWLLAAEYILMNGNKQVILCERGIRSFETYTRNTFDINAIPAIKHLSHLPLIADPSHGTGRRELVGPVATAALAAGADGIMIEVHPDPSKALSDGAQSLRPQEFKDMMNGLRNFRLLFDKKVSA</sequence>
<keyword evidence="1 3" id="KW-0808">Transferase</keyword>
<reference evidence="3 4" key="1">
    <citation type="journal article" date="2009" name="Stand. Genomic Sci.">
        <title>Complete genome sequence of Desulfotomaculum acetoxidans type strain (5575).</title>
        <authorList>
            <person name="Spring S."/>
            <person name="Lapidus A."/>
            <person name="Schroder M."/>
            <person name="Gleim D."/>
            <person name="Sims D."/>
            <person name="Meincke L."/>
            <person name="Glavina Del Rio T."/>
            <person name="Tice H."/>
            <person name="Copeland A."/>
            <person name="Cheng J.F."/>
            <person name="Lucas S."/>
            <person name="Chen F."/>
            <person name="Nolan M."/>
            <person name="Bruce D."/>
            <person name="Goodwin L."/>
            <person name="Pitluck S."/>
            <person name="Ivanova N."/>
            <person name="Mavromatis K."/>
            <person name="Mikhailova N."/>
            <person name="Pati A."/>
            <person name="Chen A."/>
            <person name="Palaniappan K."/>
            <person name="Land M."/>
            <person name="Hauser L."/>
            <person name="Chang Y.J."/>
            <person name="Jeffries C.D."/>
            <person name="Chain P."/>
            <person name="Saunders E."/>
            <person name="Brettin T."/>
            <person name="Detter J.C."/>
            <person name="Goker M."/>
            <person name="Bristow J."/>
            <person name="Eisen J.A."/>
            <person name="Markowitz V."/>
            <person name="Hugenholtz P."/>
            <person name="Kyrpides N.C."/>
            <person name="Klenk H.P."/>
            <person name="Han C."/>
        </authorList>
    </citation>
    <scope>NUCLEOTIDE SEQUENCE [LARGE SCALE GENOMIC DNA]</scope>
    <source>
        <strain evidence="4">ATCC 49208 / DSM 771 / VKM B-1644</strain>
    </source>
</reference>
<evidence type="ECO:0000313" key="3">
    <source>
        <dbReference type="EMBL" id="ACV61806.1"/>
    </source>
</evidence>
<organism evidence="3 4">
    <name type="scientific">Desulfofarcimen acetoxidans (strain ATCC 49208 / DSM 771 / KCTC 5769 / VKM B-1644 / 5575)</name>
    <name type="common">Desulfotomaculum acetoxidans</name>
    <dbReference type="NCBI Taxonomy" id="485916"/>
    <lineage>
        <taxon>Bacteria</taxon>
        <taxon>Bacillati</taxon>
        <taxon>Bacillota</taxon>
        <taxon>Clostridia</taxon>
        <taxon>Eubacteriales</taxon>
        <taxon>Peptococcaceae</taxon>
        <taxon>Desulfofarcimen</taxon>
    </lineage>
</organism>
<dbReference type="Proteomes" id="UP000002217">
    <property type="component" value="Chromosome"/>
</dbReference>
<dbReference type="PANTHER" id="PTHR43018:SF2">
    <property type="entry name" value="PHOSPHO-2-DEHYDRO-3-DEOXYHEPTONATE ALDOLASE"/>
    <property type="match status" value="1"/>
</dbReference>
<dbReference type="RefSeq" id="WP_015756522.1">
    <property type="nucleotide sequence ID" value="NC_013216.1"/>
</dbReference>
<proteinExistence type="predicted"/>
<dbReference type="NCBIfam" id="TIGR01361">
    <property type="entry name" value="DAHP_synth_Bsub"/>
    <property type="match status" value="1"/>
</dbReference>